<dbReference type="GO" id="GO:0005737">
    <property type="term" value="C:cytoplasm"/>
    <property type="evidence" value="ECO:0007669"/>
    <property type="project" value="TreeGrafter"/>
</dbReference>
<keyword evidence="2" id="KW-0808">Transferase</keyword>
<dbReference type="InterPro" id="IPR016181">
    <property type="entry name" value="Acyl_CoA_acyltransferase"/>
</dbReference>
<dbReference type="InterPro" id="IPR051531">
    <property type="entry name" value="N-acetyltransferase"/>
</dbReference>
<dbReference type="PANTHER" id="PTHR43792:SF9">
    <property type="entry name" value="RIBOSOMAL-PROTEIN-ALANINE ACETYLTRANSFERASE"/>
    <property type="match status" value="1"/>
</dbReference>
<organism evidence="2 3">
    <name type="scientific">Chitinophaga eiseniae</name>
    <dbReference type="NCBI Taxonomy" id="634771"/>
    <lineage>
        <taxon>Bacteria</taxon>
        <taxon>Pseudomonadati</taxon>
        <taxon>Bacteroidota</taxon>
        <taxon>Chitinophagia</taxon>
        <taxon>Chitinophagales</taxon>
        <taxon>Chitinophagaceae</taxon>
        <taxon>Chitinophaga</taxon>
    </lineage>
</organism>
<dbReference type="Pfam" id="PF13302">
    <property type="entry name" value="Acetyltransf_3"/>
    <property type="match status" value="1"/>
</dbReference>
<evidence type="ECO:0000259" key="1">
    <source>
        <dbReference type="PROSITE" id="PS51186"/>
    </source>
</evidence>
<dbReference type="OrthoDB" id="9811523at2"/>
<protein>
    <submittedName>
        <fullName evidence="2">Ribosomal-protein-alanine N-acetyltransferase</fullName>
    </submittedName>
</protein>
<evidence type="ECO:0000313" key="3">
    <source>
        <dbReference type="Proteomes" id="UP000190367"/>
    </source>
</evidence>
<dbReference type="AlphaFoldDB" id="A0A1T4SMY2"/>
<sequence>MQQPILSTAQLVLRPITEKDTAALFSLFSNEEVTRYMDIDAFSNITEATQIITFFRERWEKQEGMRWAITFKDKDELIGTCGFHHWNKTHYKIELGYDLQPAYWGKGIMTEAVPLALKFVYQELQFNRVEAFVDPLNAASSRLLGRLGFRHEGMLRDAFFEKGQFVDADLYSLLRREYDRETIWQ</sequence>
<evidence type="ECO:0000313" key="2">
    <source>
        <dbReference type="EMBL" id="SKA29654.1"/>
    </source>
</evidence>
<dbReference type="Proteomes" id="UP000190367">
    <property type="component" value="Unassembled WGS sequence"/>
</dbReference>
<dbReference type="PROSITE" id="PS51186">
    <property type="entry name" value="GNAT"/>
    <property type="match status" value="1"/>
</dbReference>
<reference evidence="3" key="1">
    <citation type="submission" date="2017-02" db="EMBL/GenBank/DDBJ databases">
        <authorList>
            <person name="Varghese N."/>
            <person name="Submissions S."/>
        </authorList>
    </citation>
    <scope>NUCLEOTIDE SEQUENCE [LARGE SCALE GENOMIC DNA]</scope>
    <source>
        <strain evidence="3">DSM 22224</strain>
    </source>
</reference>
<dbReference type="STRING" id="634771.SAMN04488128_103153"/>
<proteinExistence type="predicted"/>
<dbReference type="PANTHER" id="PTHR43792">
    <property type="entry name" value="GNAT FAMILY, PUTATIVE (AFU_ORTHOLOGUE AFUA_3G00765)-RELATED-RELATED"/>
    <property type="match status" value="1"/>
</dbReference>
<accession>A0A1T4SMY2</accession>
<dbReference type="Gene3D" id="3.40.630.30">
    <property type="match status" value="1"/>
</dbReference>
<dbReference type="SUPFAM" id="SSF55729">
    <property type="entry name" value="Acyl-CoA N-acyltransferases (Nat)"/>
    <property type="match status" value="1"/>
</dbReference>
<gene>
    <name evidence="2" type="ORF">SAMN04488128_103153</name>
</gene>
<dbReference type="EMBL" id="FUWZ01000003">
    <property type="protein sequence ID" value="SKA29654.1"/>
    <property type="molecule type" value="Genomic_DNA"/>
</dbReference>
<dbReference type="RefSeq" id="WP_078670527.1">
    <property type="nucleotide sequence ID" value="NZ_FUWZ01000003.1"/>
</dbReference>
<name>A0A1T4SMY2_9BACT</name>
<feature type="domain" description="N-acetyltransferase" evidence="1">
    <location>
        <begin position="11"/>
        <end position="167"/>
    </location>
</feature>
<dbReference type="InterPro" id="IPR000182">
    <property type="entry name" value="GNAT_dom"/>
</dbReference>
<keyword evidence="3" id="KW-1185">Reference proteome</keyword>
<dbReference type="GO" id="GO:0008999">
    <property type="term" value="F:protein-N-terminal-alanine acetyltransferase activity"/>
    <property type="evidence" value="ECO:0007669"/>
    <property type="project" value="TreeGrafter"/>
</dbReference>